<dbReference type="InterPro" id="IPR011042">
    <property type="entry name" value="6-blade_b-propeller_TolB-like"/>
</dbReference>
<dbReference type="EMBL" id="CP111020">
    <property type="protein sequence ID" value="WAR14603.1"/>
    <property type="molecule type" value="Genomic_DNA"/>
</dbReference>
<keyword evidence="2" id="KW-1185">Reference proteome</keyword>
<reference evidence="1" key="1">
    <citation type="submission" date="2022-11" db="EMBL/GenBank/DDBJ databases">
        <title>Centuries of genome instability and evolution in soft-shell clam transmissible cancer (bioRxiv).</title>
        <authorList>
            <person name="Hart S.F.M."/>
            <person name="Yonemitsu M.A."/>
            <person name="Giersch R.M."/>
            <person name="Beal B.F."/>
            <person name="Arriagada G."/>
            <person name="Davis B.W."/>
            <person name="Ostrander E.A."/>
            <person name="Goff S.P."/>
            <person name="Metzger M.J."/>
        </authorList>
    </citation>
    <scope>NUCLEOTIDE SEQUENCE</scope>
    <source>
        <strain evidence="1">MELC-2E11</strain>
        <tissue evidence="1">Siphon/mantle</tissue>
    </source>
</reference>
<name>A0ABY7F1I4_MYAAR</name>
<dbReference type="Proteomes" id="UP001164746">
    <property type="component" value="Chromosome 9"/>
</dbReference>
<dbReference type="Gene3D" id="2.120.10.30">
    <property type="entry name" value="TolB, C-terminal domain"/>
    <property type="match status" value="1"/>
</dbReference>
<evidence type="ECO:0000313" key="1">
    <source>
        <dbReference type="EMBL" id="WAR14603.1"/>
    </source>
</evidence>
<evidence type="ECO:0008006" key="3">
    <source>
        <dbReference type="Google" id="ProtNLM"/>
    </source>
</evidence>
<sequence length="715" mass="81251">MVHVESWTLDDFLFTQMTRILSYDEGCFYKEILFPGFNKKTHLSEWDLNLICFVLLNACSFPDSIKKAVTTLRSLRTKLLYRMDNKIAEAEFQQDIEMIRSVLFLLFEYIEDETFKAEINHDVHTILERKDDKNVEDMVTDLHKIHEAEKKSRSKLAHLSLDEEQTYKKLIDMGEMCELKATDDEEQTVPKVQETSSVRERHHLKDVSEEVVIEIAMEKCSIAQERKNAICNDLVAIINDRLEDTCNSDLTQEQKERVRGILTDVLGQYGVTEFSASHGCVRIAIEPESLQDLRKLITDCVDTTLMKKLTKIREIFATLSGCEDFYFEIFMCKTDFKECTERLVEAVTACSHENKELFDKLRNTRKDIPQFVVTEVGHTSRNTILLKIKAPTVDAVAKLKQNLPDFTKSLSPLEDAIKDVYTESDVILTASLHEEVDKQQSDQMASTAIPIVARHSGQTMRLTDAQKPIPKLKWLKDIDLKAVNDTKQKSSITGFTLVSKGRLVGADLANECIKLVDIDSGKCIGVPISTPSFAWDAASFGDDLIAVTVPASNKIVVVQVTVNGLKLHDEFDGFEKCRGITYNKGKFYLTFESPHSKVQILDTKWKVLRTVEFYEDGKNIFDNPWFITVDYENEKILILLSDHLEANKPFNLYNEMSVSSVDMFTHCPSRNVDLATLTLMRCPVSTASLSSSSEPSSNRPSASCLYAICQQLSAY</sequence>
<organism evidence="1 2">
    <name type="scientific">Mya arenaria</name>
    <name type="common">Soft-shell clam</name>
    <dbReference type="NCBI Taxonomy" id="6604"/>
    <lineage>
        <taxon>Eukaryota</taxon>
        <taxon>Metazoa</taxon>
        <taxon>Spiralia</taxon>
        <taxon>Lophotrochozoa</taxon>
        <taxon>Mollusca</taxon>
        <taxon>Bivalvia</taxon>
        <taxon>Autobranchia</taxon>
        <taxon>Heteroconchia</taxon>
        <taxon>Euheterodonta</taxon>
        <taxon>Imparidentia</taxon>
        <taxon>Neoheterodontei</taxon>
        <taxon>Myida</taxon>
        <taxon>Myoidea</taxon>
        <taxon>Myidae</taxon>
        <taxon>Mya</taxon>
    </lineage>
</organism>
<dbReference type="SUPFAM" id="SSF75011">
    <property type="entry name" value="3-carboxy-cis,cis-mucoante lactonizing enzyme"/>
    <property type="match status" value="1"/>
</dbReference>
<evidence type="ECO:0000313" key="2">
    <source>
        <dbReference type="Proteomes" id="UP001164746"/>
    </source>
</evidence>
<protein>
    <recommendedName>
        <fullName evidence="3">DZIP3-like HEPN domain-containing protein</fullName>
    </recommendedName>
</protein>
<feature type="non-terminal residue" evidence="1">
    <location>
        <position position="715"/>
    </location>
</feature>
<gene>
    <name evidence="1" type="ORF">MAR_004708</name>
</gene>
<proteinExistence type="predicted"/>
<accession>A0ABY7F1I4</accession>